<protein>
    <submittedName>
        <fullName evidence="2">Uncharacterized protein</fullName>
    </submittedName>
</protein>
<sequence>MAWQLALLFVITAVSGEPLKFGYIKPLQEKDVVGRSKAIVLFSNSSSGDANLKALDQAASKLPSEVACRYVLVDDSIANALRAPAIIRVKSLFADVDELPFLDYVITTILPANLTANFTFGRKVEHVNANEIPGTFARVNAIAQKAFEQYAKIRDIEKLAVAETLLEDDLAPIYAQFFKITSESIEQLAELSAQLSKQNNAITKSNKKDKRSLLHRVCARIERIGELCA</sequence>
<accession>A0A0B2VJN6</accession>
<dbReference type="EMBL" id="JPKZ01001479">
    <property type="protein sequence ID" value="KHN81662.1"/>
    <property type="molecule type" value="Genomic_DNA"/>
</dbReference>
<keyword evidence="4" id="KW-1185">Reference proteome</keyword>
<feature type="signal peptide" evidence="1">
    <location>
        <begin position="1"/>
        <end position="16"/>
    </location>
</feature>
<dbReference type="OrthoDB" id="10390706at2759"/>
<evidence type="ECO:0000313" key="2">
    <source>
        <dbReference type="EMBL" id="KHN81662.1"/>
    </source>
</evidence>
<dbReference type="AlphaFoldDB" id="A0A0B2VJN6"/>
<evidence type="ECO:0000313" key="3">
    <source>
        <dbReference type="EMBL" id="VDM48413.1"/>
    </source>
</evidence>
<evidence type="ECO:0000313" key="4">
    <source>
        <dbReference type="Proteomes" id="UP000031036"/>
    </source>
</evidence>
<reference evidence="2 4" key="1">
    <citation type="submission" date="2014-11" db="EMBL/GenBank/DDBJ databases">
        <title>Genetic blueprint of the zoonotic pathogen Toxocara canis.</title>
        <authorList>
            <person name="Zhu X.-Q."/>
            <person name="Korhonen P.K."/>
            <person name="Cai H."/>
            <person name="Young N.D."/>
            <person name="Nejsum P."/>
            <person name="von Samson-Himmelstjerna G."/>
            <person name="Boag P.R."/>
            <person name="Tan P."/>
            <person name="Li Q."/>
            <person name="Min J."/>
            <person name="Yang Y."/>
            <person name="Wang X."/>
            <person name="Fang X."/>
            <person name="Hall R.S."/>
            <person name="Hofmann A."/>
            <person name="Sternberg P.W."/>
            <person name="Jex A.R."/>
            <person name="Gasser R.B."/>
        </authorList>
    </citation>
    <scope>NUCLEOTIDE SEQUENCE [LARGE SCALE GENOMIC DNA]</scope>
    <source>
        <strain evidence="2">PN_DK_2014</strain>
    </source>
</reference>
<name>A0A0B2VJN6_TOXCA</name>
<organism evidence="2 4">
    <name type="scientific">Toxocara canis</name>
    <name type="common">Canine roundworm</name>
    <dbReference type="NCBI Taxonomy" id="6265"/>
    <lineage>
        <taxon>Eukaryota</taxon>
        <taxon>Metazoa</taxon>
        <taxon>Ecdysozoa</taxon>
        <taxon>Nematoda</taxon>
        <taxon>Chromadorea</taxon>
        <taxon>Rhabditida</taxon>
        <taxon>Spirurina</taxon>
        <taxon>Ascaridomorpha</taxon>
        <taxon>Ascaridoidea</taxon>
        <taxon>Toxocaridae</taxon>
        <taxon>Toxocara</taxon>
    </lineage>
</organism>
<dbReference type="Proteomes" id="UP000031036">
    <property type="component" value="Unassembled WGS sequence"/>
</dbReference>
<gene>
    <name evidence="2" type="ORF">Tcan_03469</name>
    <name evidence="3" type="ORF">TCNE_LOCUS17092</name>
</gene>
<reference evidence="3" key="2">
    <citation type="submission" date="2018-11" db="EMBL/GenBank/DDBJ databases">
        <authorList>
            <consortium name="Pathogen Informatics"/>
        </authorList>
    </citation>
    <scope>NUCLEOTIDE SEQUENCE [LARGE SCALE GENOMIC DNA]</scope>
</reference>
<feature type="chain" id="PRO_5010022180" evidence="1">
    <location>
        <begin position="17"/>
        <end position="229"/>
    </location>
</feature>
<proteinExistence type="predicted"/>
<evidence type="ECO:0000256" key="1">
    <source>
        <dbReference type="SAM" id="SignalP"/>
    </source>
</evidence>
<keyword evidence="1" id="KW-0732">Signal</keyword>
<dbReference type="EMBL" id="UYWY01024141">
    <property type="protein sequence ID" value="VDM48413.1"/>
    <property type="molecule type" value="Genomic_DNA"/>
</dbReference>